<gene>
    <name evidence="3" type="ORF">CKQ53_08955</name>
</gene>
<dbReference type="Proteomes" id="UP000263881">
    <property type="component" value="Chromosome"/>
</dbReference>
<evidence type="ECO:0000313" key="3">
    <source>
        <dbReference type="EMBL" id="AXW87096.1"/>
    </source>
</evidence>
<dbReference type="SUPFAM" id="SSF49401">
    <property type="entry name" value="Bacterial adhesins"/>
    <property type="match status" value="1"/>
</dbReference>
<dbReference type="InterPro" id="IPR036937">
    <property type="entry name" value="Adhesion_dom_fimbrial_sf"/>
</dbReference>
<organism evidence="3 4">
    <name type="scientific">Lonsdalea britannica</name>
    <dbReference type="NCBI Taxonomy" id="1082704"/>
    <lineage>
        <taxon>Bacteria</taxon>
        <taxon>Pseudomonadati</taxon>
        <taxon>Pseudomonadota</taxon>
        <taxon>Gammaproteobacteria</taxon>
        <taxon>Enterobacterales</taxon>
        <taxon>Pectobacteriaceae</taxon>
        <taxon>Lonsdalea</taxon>
    </lineage>
</organism>
<proteinExistence type="predicted"/>
<evidence type="ECO:0000313" key="4">
    <source>
        <dbReference type="Proteomes" id="UP000263881"/>
    </source>
</evidence>
<name>A0AAD0WKR1_9GAMM</name>
<feature type="compositionally biased region" description="Polar residues" evidence="1">
    <location>
        <begin position="1"/>
        <end position="16"/>
    </location>
</feature>
<sequence>MRQSPAMSRNSSSYVSTMTKAGTMTTRRRTAIRRAVHGVLWAHLMSLPASAATSGSGNAQDYVYDVGFHVRVVDSPCVLSSDSENIDVDMGEESTRTLQTNQAGEWRDFTIALTQCSTETLKDVVVSFSGKENTALAGRLAIDSGSVAKGVAIGIYRADQLLPLNGKTGQIPLFDGDNRLDFRARLETVSVESLAAGSYSATAHFTLSYQ</sequence>
<dbReference type="Gene3D" id="2.60.40.1090">
    <property type="entry name" value="Fimbrial-type adhesion domain"/>
    <property type="match status" value="1"/>
</dbReference>
<dbReference type="KEGG" id="lbq:CKQ53_08955"/>
<evidence type="ECO:0000256" key="1">
    <source>
        <dbReference type="SAM" id="MobiDB-lite"/>
    </source>
</evidence>
<feature type="domain" description="Fimbrial-type adhesion" evidence="2">
    <location>
        <begin position="68"/>
        <end position="210"/>
    </location>
</feature>
<dbReference type="InterPro" id="IPR008966">
    <property type="entry name" value="Adhesion_dom_sf"/>
</dbReference>
<dbReference type="PANTHER" id="PTHR33420">
    <property type="entry name" value="FIMBRIAL SUBUNIT ELFA-RELATED"/>
    <property type="match status" value="1"/>
</dbReference>
<reference evidence="3 4" key="1">
    <citation type="submission" date="2017-08" db="EMBL/GenBank/DDBJ databases">
        <title>Comparative genomics of bacteria isolated from necrotic lesions of AOD affected trees.</title>
        <authorList>
            <person name="Doonan J."/>
            <person name="Denman S."/>
            <person name="McDonald J.E."/>
        </authorList>
    </citation>
    <scope>NUCLEOTIDE SEQUENCE [LARGE SCALE GENOMIC DNA]</scope>
    <source>
        <strain evidence="3 4">477</strain>
    </source>
</reference>
<evidence type="ECO:0000259" key="2">
    <source>
        <dbReference type="Pfam" id="PF00419"/>
    </source>
</evidence>
<dbReference type="InterPro" id="IPR000259">
    <property type="entry name" value="Adhesion_dom_fimbrial"/>
</dbReference>
<feature type="region of interest" description="Disordered" evidence="1">
    <location>
        <begin position="1"/>
        <end position="20"/>
    </location>
</feature>
<dbReference type="PANTHER" id="PTHR33420:SF26">
    <property type="entry name" value="FIMBRIAL SUBUNIT"/>
    <property type="match status" value="1"/>
</dbReference>
<keyword evidence="4" id="KW-1185">Reference proteome</keyword>
<accession>A0AAD0WKR1</accession>
<dbReference type="GO" id="GO:0043709">
    <property type="term" value="P:cell adhesion involved in single-species biofilm formation"/>
    <property type="evidence" value="ECO:0007669"/>
    <property type="project" value="TreeGrafter"/>
</dbReference>
<dbReference type="GO" id="GO:0009289">
    <property type="term" value="C:pilus"/>
    <property type="evidence" value="ECO:0007669"/>
    <property type="project" value="InterPro"/>
</dbReference>
<dbReference type="InterPro" id="IPR050263">
    <property type="entry name" value="Bact_Fimbrial_Adh_Pro"/>
</dbReference>
<dbReference type="Pfam" id="PF00419">
    <property type="entry name" value="Fimbrial"/>
    <property type="match status" value="1"/>
</dbReference>
<dbReference type="EMBL" id="CP023009">
    <property type="protein sequence ID" value="AXW87096.1"/>
    <property type="molecule type" value="Genomic_DNA"/>
</dbReference>
<protein>
    <submittedName>
        <fullName evidence="3">Type 1 fimbrial protein</fullName>
    </submittedName>
</protein>
<dbReference type="AlphaFoldDB" id="A0AAD0WKR1"/>